<sequence length="205" mass="22257">MGQNKHSISNVMKFACTARNRQGGGDNHGKIKMGLVMNFVASAAEEVIRIPSVTCSGGTSSGIVVTIAMACSGASNTLEEIHEKSPLTSNSDFWNRELCVPSKKGVQGQFLGKCKTEIKSKRFSPPLAETAAQTTFESFVSSVASQPKQSLHHPIEKEFSFPFSPKKTFTGKIVQRRDGTEDGTHPRQSIQPGSFAVNKSTDHRR</sequence>
<reference evidence="2" key="1">
    <citation type="submission" date="2020-08" db="EMBL/GenBank/DDBJ databases">
        <title>Multicomponent nature underlies the extraordinary mechanical properties of spider dragline silk.</title>
        <authorList>
            <person name="Kono N."/>
            <person name="Nakamura H."/>
            <person name="Mori M."/>
            <person name="Yoshida Y."/>
            <person name="Ohtoshi R."/>
            <person name="Malay A.D."/>
            <person name="Moran D.A.P."/>
            <person name="Tomita M."/>
            <person name="Numata K."/>
            <person name="Arakawa K."/>
        </authorList>
    </citation>
    <scope>NUCLEOTIDE SEQUENCE</scope>
</reference>
<proteinExistence type="predicted"/>
<evidence type="ECO:0000256" key="1">
    <source>
        <dbReference type="SAM" id="MobiDB-lite"/>
    </source>
</evidence>
<name>A0A8X6IFK8_NEPPI</name>
<organism evidence="2 3">
    <name type="scientific">Nephila pilipes</name>
    <name type="common">Giant wood spider</name>
    <name type="synonym">Nephila maculata</name>
    <dbReference type="NCBI Taxonomy" id="299642"/>
    <lineage>
        <taxon>Eukaryota</taxon>
        <taxon>Metazoa</taxon>
        <taxon>Ecdysozoa</taxon>
        <taxon>Arthropoda</taxon>
        <taxon>Chelicerata</taxon>
        <taxon>Arachnida</taxon>
        <taxon>Araneae</taxon>
        <taxon>Araneomorphae</taxon>
        <taxon>Entelegynae</taxon>
        <taxon>Araneoidea</taxon>
        <taxon>Nephilidae</taxon>
        <taxon>Nephila</taxon>
    </lineage>
</organism>
<evidence type="ECO:0000313" key="2">
    <source>
        <dbReference type="EMBL" id="GFS44009.1"/>
    </source>
</evidence>
<evidence type="ECO:0000313" key="3">
    <source>
        <dbReference type="Proteomes" id="UP000887013"/>
    </source>
</evidence>
<feature type="compositionally biased region" description="Basic and acidic residues" evidence="1">
    <location>
        <begin position="175"/>
        <end position="185"/>
    </location>
</feature>
<feature type="region of interest" description="Disordered" evidence="1">
    <location>
        <begin position="170"/>
        <end position="205"/>
    </location>
</feature>
<protein>
    <submittedName>
        <fullName evidence="2">Uncharacterized protein</fullName>
    </submittedName>
</protein>
<dbReference type="AlphaFoldDB" id="A0A8X6IFK8"/>
<comment type="caution">
    <text evidence="2">The sequence shown here is derived from an EMBL/GenBank/DDBJ whole genome shotgun (WGS) entry which is preliminary data.</text>
</comment>
<accession>A0A8X6IFK8</accession>
<gene>
    <name evidence="2" type="ORF">NPIL_245931</name>
</gene>
<dbReference type="Proteomes" id="UP000887013">
    <property type="component" value="Unassembled WGS sequence"/>
</dbReference>
<keyword evidence="3" id="KW-1185">Reference proteome</keyword>
<dbReference type="EMBL" id="BMAW01090282">
    <property type="protein sequence ID" value="GFS44009.1"/>
    <property type="molecule type" value="Genomic_DNA"/>
</dbReference>